<dbReference type="InterPro" id="IPR009057">
    <property type="entry name" value="Homeodomain-like_sf"/>
</dbReference>
<dbReference type="KEGG" id="xbc:ELE36_15810"/>
<dbReference type="InterPro" id="IPR001789">
    <property type="entry name" value="Sig_transdc_resp-reg_receiver"/>
</dbReference>
<gene>
    <name evidence="5" type="ORF">ELE36_15810</name>
</gene>
<evidence type="ECO:0000259" key="4">
    <source>
        <dbReference type="PROSITE" id="PS50110"/>
    </source>
</evidence>
<dbReference type="EMBL" id="CP035704">
    <property type="protein sequence ID" value="QBB71703.1"/>
    <property type="molecule type" value="Genomic_DNA"/>
</dbReference>
<feature type="domain" description="Response regulatory" evidence="4">
    <location>
        <begin position="14"/>
        <end position="128"/>
    </location>
</feature>
<dbReference type="Gene3D" id="3.40.50.2300">
    <property type="match status" value="1"/>
</dbReference>
<dbReference type="Proteomes" id="UP000291562">
    <property type="component" value="Chromosome"/>
</dbReference>
<dbReference type="Gene3D" id="1.10.10.60">
    <property type="entry name" value="Homeodomain-like"/>
    <property type="match status" value="1"/>
</dbReference>
<reference evidence="5 6" key="1">
    <citation type="submission" date="2019-01" db="EMBL/GenBank/DDBJ databases">
        <title>Pseudolysobacter antarctica gen. nov., sp. nov., isolated from Fildes Peninsula, Antarctica.</title>
        <authorList>
            <person name="Wei Z."/>
            <person name="Peng F."/>
        </authorList>
    </citation>
    <scope>NUCLEOTIDE SEQUENCE [LARGE SCALE GENOMIC DNA]</scope>
    <source>
        <strain evidence="5 6">AQ6-296</strain>
    </source>
</reference>
<evidence type="ECO:0000256" key="3">
    <source>
        <dbReference type="PROSITE-ProRule" id="PRU00169"/>
    </source>
</evidence>
<dbReference type="PROSITE" id="PS50110">
    <property type="entry name" value="RESPONSE_REGULATORY"/>
    <property type="match status" value="1"/>
</dbReference>
<dbReference type="PRINTS" id="PR01590">
    <property type="entry name" value="HTHFIS"/>
</dbReference>
<dbReference type="AlphaFoldDB" id="A0A411HMJ6"/>
<dbReference type="SUPFAM" id="SSF46689">
    <property type="entry name" value="Homeodomain-like"/>
    <property type="match status" value="1"/>
</dbReference>
<dbReference type="Pfam" id="PF02954">
    <property type="entry name" value="HTH_8"/>
    <property type="match status" value="1"/>
</dbReference>
<keyword evidence="2" id="KW-0902">Two-component regulatory system</keyword>
<dbReference type="CDD" id="cd17563">
    <property type="entry name" value="REC_RegA-like"/>
    <property type="match status" value="1"/>
</dbReference>
<sequence length="200" mass="21791">MNLPTHNPATTADSVLLIDDDAVFLRVMARALGQRGFTVRTAQNSETALALCRSEAPMHAVLDLKLGEENGLTLIPQLLSVAPDLRILLLTGYASIATAVEAIKRGAHDYLAKPVDADAVTLALRGKNESSLATATTRVPDGAQPLRRLEWEHIQRVLSECDGNISAAARRLGLHRRTLQRKLGKRPVREIDEDAESDVF</sequence>
<dbReference type="PANTHER" id="PTHR44591">
    <property type="entry name" value="STRESS RESPONSE REGULATOR PROTEIN 1"/>
    <property type="match status" value="1"/>
</dbReference>
<dbReference type="GO" id="GO:0000160">
    <property type="term" value="P:phosphorelay signal transduction system"/>
    <property type="evidence" value="ECO:0007669"/>
    <property type="project" value="UniProtKB-KW"/>
</dbReference>
<dbReference type="GO" id="GO:0043565">
    <property type="term" value="F:sequence-specific DNA binding"/>
    <property type="evidence" value="ECO:0007669"/>
    <property type="project" value="InterPro"/>
</dbReference>
<evidence type="ECO:0000256" key="2">
    <source>
        <dbReference type="ARBA" id="ARBA00023012"/>
    </source>
</evidence>
<proteinExistence type="predicted"/>
<dbReference type="InterPro" id="IPR050595">
    <property type="entry name" value="Bact_response_regulator"/>
</dbReference>
<feature type="modified residue" description="4-aspartylphosphate" evidence="3">
    <location>
        <position position="63"/>
    </location>
</feature>
<dbReference type="InterPro" id="IPR002197">
    <property type="entry name" value="HTH_Fis"/>
</dbReference>
<dbReference type="PANTHER" id="PTHR44591:SF14">
    <property type="entry name" value="PROTEIN PILG"/>
    <property type="match status" value="1"/>
</dbReference>
<evidence type="ECO:0000256" key="1">
    <source>
        <dbReference type="ARBA" id="ARBA00022553"/>
    </source>
</evidence>
<organism evidence="5 6">
    <name type="scientific">Pseudolysobacter antarcticus</name>
    <dbReference type="NCBI Taxonomy" id="2511995"/>
    <lineage>
        <taxon>Bacteria</taxon>
        <taxon>Pseudomonadati</taxon>
        <taxon>Pseudomonadota</taxon>
        <taxon>Gammaproteobacteria</taxon>
        <taxon>Lysobacterales</taxon>
        <taxon>Rhodanobacteraceae</taxon>
        <taxon>Pseudolysobacter</taxon>
    </lineage>
</organism>
<accession>A0A411HMJ6</accession>
<dbReference type="Pfam" id="PF00072">
    <property type="entry name" value="Response_reg"/>
    <property type="match status" value="1"/>
</dbReference>
<keyword evidence="1 3" id="KW-0597">Phosphoprotein</keyword>
<dbReference type="SUPFAM" id="SSF52172">
    <property type="entry name" value="CheY-like"/>
    <property type="match status" value="1"/>
</dbReference>
<name>A0A411HMJ6_9GAMM</name>
<protein>
    <submittedName>
        <fullName evidence="5">Response regulator transcription factor</fullName>
    </submittedName>
</protein>
<dbReference type="SMART" id="SM00448">
    <property type="entry name" value="REC"/>
    <property type="match status" value="1"/>
</dbReference>
<keyword evidence="6" id="KW-1185">Reference proteome</keyword>
<evidence type="ECO:0000313" key="5">
    <source>
        <dbReference type="EMBL" id="QBB71703.1"/>
    </source>
</evidence>
<dbReference type="InterPro" id="IPR011006">
    <property type="entry name" value="CheY-like_superfamily"/>
</dbReference>
<dbReference type="RefSeq" id="WP_129834965.1">
    <property type="nucleotide sequence ID" value="NZ_CP035704.1"/>
</dbReference>
<dbReference type="OrthoDB" id="9802426at2"/>
<evidence type="ECO:0000313" key="6">
    <source>
        <dbReference type="Proteomes" id="UP000291562"/>
    </source>
</evidence>